<evidence type="ECO:0000313" key="1">
    <source>
        <dbReference type="EMBL" id="GEN29185.1"/>
    </source>
</evidence>
<name>A0A511URH6_9GAMM</name>
<reference evidence="1 2" key="1">
    <citation type="submission" date="2019-07" db="EMBL/GenBank/DDBJ databases">
        <title>Whole genome shotgun sequence of Halomonas variabilis NBRC 102410.</title>
        <authorList>
            <person name="Hosoyama A."/>
            <person name="Uohara A."/>
            <person name="Ohji S."/>
            <person name="Ichikawa N."/>
        </authorList>
    </citation>
    <scope>NUCLEOTIDE SEQUENCE [LARGE SCALE GENOMIC DNA]</scope>
    <source>
        <strain evidence="1 2">NBRC 102410</strain>
    </source>
</reference>
<sequence>MNLSGANSNEIGAKYAPFGMNALFSAAIYDLTKNDVTIGVVQGNGVIEQYVVGQPRRTIKIRAEKLPQK</sequence>
<keyword evidence="2" id="KW-1185">Reference proteome</keyword>
<organism evidence="1 2">
    <name type="scientific">Halovibrio variabilis</name>
    <dbReference type="NCBI Taxonomy" id="31910"/>
    <lineage>
        <taxon>Bacteria</taxon>
        <taxon>Pseudomonadati</taxon>
        <taxon>Pseudomonadota</taxon>
        <taxon>Gammaproteobacteria</taxon>
        <taxon>Oceanospirillales</taxon>
        <taxon>Halomonadaceae</taxon>
        <taxon>Halovibrio</taxon>
    </lineage>
</organism>
<comment type="caution">
    <text evidence="1">The sequence shown here is derived from an EMBL/GenBank/DDBJ whole genome shotgun (WGS) entry which is preliminary data.</text>
</comment>
<evidence type="ECO:0000313" key="2">
    <source>
        <dbReference type="Proteomes" id="UP000321303"/>
    </source>
</evidence>
<dbReference type="AlphaFoldDB" id="A0A511URH6"/>
<dbReference type="Proteomes" id="UP000321303">
    <property type="component" value="Unassembled WGS sequence"/>
</dbReference>
<proteinExistence type="predicted"/>
<gene>
    <name evidence="1" type="ORF">HVA01_28310</name>
</gene>
<protein>
    <submittedName>
        <fullName evidence="1">Uncharacterized protein</fullName>
    </submittedName>
</protein>
<accession>A0A511URH6</accession>
<dbReference type="EMBL" id="BJXV01000017">
    <property type="protein sequence ID" value="GEN29185.1"/>
    <property type="molecule type" value="Genomic_DNA"/>
</dbReference>